<keyword evidence="1" id="KW-1133">Transmembrane helix</keyword>
<evidence type="ECO:0000313" key="2">
    <source>
        <dbReference type="EMBL" id="ORY86764.1"/>
    </source>
</evidence>
<gene>
    <name evidence="2" type="ORF">BCR37DRAFT_343492</name>
</gene>
<dbReference type="PANTHER" id="PTHR34286:SF1">
    <property type="entry name" value="TRANSMEMBRANE PROTEIN"/>
    <property type="match status" value="1"/>
</dbReference>
<dbReference type="GeneID" id="63784108"/>
<proteinExistence type="predicted"/>
<keyword evidence="3" id="KW-1185">Reference proteome</keyword>
<dbReference type="Proteomes" id="UP000193685">
    <property type="component" value="Unassembled WGS sequence"/>
</dbReference>
<dbReference type="OMA" id="WEWHPSR"/>
<comment type="caution">
    <text evidence="2">The sequence shown here is derived from an EMBL/GenBank/DDBJ whole genome shotgun (WGS) entry which is preliminary data.</text>
</comment>
<evidence type="ECO:0000313" key="3">
    <source>
        <dbReference type="Proteomes" id="UP000193685"/>
    </source>
</evidence>
<accession>A0A1Y2FTZ1</accession>
<dbReference type="OrthoDB" id="2100988at2759"/>
<sequence>MGGGGHYPYNKHIWSPTGGFWSRPQNWKANTAVVATGIVAATAFVWSVSAEIETRDKQPTRWIPSMLVRTMSHVT</sequence>
<reference evidence="2 3" key="1">
    <citation type="submission" date="2016-07" db="EMBL/GenBank/DDBJ databases">
        <title>Pervasive Adenine N6-methylation of Active Genes in Fungi.</title>
        <authorList>
            <consortium name="DOE Joint Genome Institute"/>
            <person name="Mondo S.J."/>
            <person name="Dannebaum R.O."/>
            <person name="Kuo R.C."/>
            <person name="Labutti K."/>
            <person name="Haridas S."/>
            <person name="Kuo A."/>
            <person name="Salamov A."/>
            <person name="Ahrendt S.R."/>
            <person name="Lipzen A."/>
            <person name="Sullivan W."/>
            <person name="Andreopoulos W.B."/>
            <person name="Clum A."/>
            <person name="Lindquist E."/>
            <person name="Daum C."/>
            <person name="Ramamoorthy G.K."/>
            <person name="Gryganskyi A."/>
            <person name="Culley D."/>
            <person name="Magnuson J.K."/>
            <person name="James T.Y."/>
            <person name="O'Malley M.A."/>
            <person name="Stajich J.E."/>
            <person name="Spatafora J.W."/>
            <person name="Visel A."/>
            <person name="Grigoriev I.V."/>
        </authorList>
    </citation>
    <scope>NUCLEOTIDE SEQUENCE [LARGE SCALE GENOMIC DNA]</scope>
    <source>
        <strain evidence="2 3">12-1054</strain>
    </source>
</reference>
<dbReference type="STRING" id="56484.A0A1Y2FTZ1"/>
<protein>
    <submittedName>
        <fullName evidence="2">Uncharacterized protein</fullName>
    </submittedName>
</protein>
<keyword evidence="1" id="KW-0812">Transmembrane</keyword>
<organism evidence="2 3">
    <name type="scientific">Protomyces lactucae-debilis</name>
    <dbReference type="NCBI Taxonomy" id="2754530"/>
    <lineage>
        <taxon>Eukaryota</taxon>
        <taxon>Fungi</taxon>
        <taxon>Dikarya</taxon>
        <taxon>Ascomycota</taxon>
        <taxon>Taphrinomycotina</taxon>
        <taxon>Taphrinomycetes</taxon>
        <taxon>Taphrinales</taxon>
        <taxon>Protomycetaceae</taxon>
        <taxon>Protomyces</taxon>
    </lineage>
</organism>
<dbReference type="AlphaFoldDB" id="A0A1Y2FTZ1"/>
<dbReference type="RefSeq" id="XP_040727620.1">
    <property type="nucleotide sequence ID" value="XM_040867509.1"/>
</dbReference>
<keyword evidence="1" id="KW-0472">Membrane</keyword>
<name>A0A1Y2FTZ1_PROLT</name>
<feature type="transmembrane region" description="Helical" evidence="1">
    <location>
        <begin position="29"/>
        <end position="48"/>
    </location>
</feature>
<evidence type="ECO:0000256" key="1">
    <source>
        <dbReference type="SAM" id="Phobius"/>
    </source>
</evidence>
<dbReference type="EMBL" id="MCFI01000002">
    <property type="protein sequence ID" value="ORY86764.1"/>
    <property type="molecule type" value="Genomic_DNA"/>
</dbReference>
<dbReference type="PANTHER" id="PTHR34286">
    <property type="entry name" value="TRANSMEMBRANE PROTEIN"/>
    <property type="match status" value="1"/>
</dbReference>